<sequence length="326" mass="36607">MLEKIYLAPMEGVCDPPMRKVLTHYGHYDECFSEFIRVTTEVLPYKTLLREVPELQNESKTAYGCLCRVQLLGDEPEPLAQTALRAVELGAKSIDLNFGCPSRFVHHGGAMLLKEPDLMHAIVSRVREVLDSSIFLSVKFRLGFLSASELPDIVRAVAVPGVNELIIHARTRKDLYKKEALDWPAIAQVVDSDLALHIPVVANGDITSYESSQQCLAQSRAPRQMVGRAALAVPNLPQVMQGQEPAMPLHQVLAVAMEFAQELQGRDYPEKALMDRLKQFLGYAHKYDQRLCEFFRVFCRSQSLVEAQQLLEKQQCIFAAHTEADA</sequence>
<feature type="binding site" evidence="7">
    <location>
        <begin position="227"/>
        <end position="228"/>
    </location>
    <ligand>
        <name>FMN</name>
        <dbReference type="ChEBI" id="CHEBI:58210"/>
    </ligand>
</feature>
<dbReference type="InterPro" id="IPR013785">
    <property type="entry name" value="Aldolase_TIM"/>
</dbReference>
<evidence type="ECO:0000256" key="2">
    <source>
        <dbReference type="ARBA" id="ARBA00022643"/>
    </source>
</evidence>
<dbReference type="GO" id="GO:0017150">
    <property type="term" value="F:tRNA dihydrouridine synthase activity"/>
    <property type="evidence" value="ECO:0007669"/>
    <property type="project" value="InterPro"/>
</dbReference>
<evidence type="ECO:0000256" key="1">
    <source>
        <dbReference type="ARBA" id="ARBA00022630"/>
    </source>
</evidence>
<dbReference type="Proteomes" id="UP000886829">
    <property type="component" value="Unassembled WGS sequence"/>
</dbReference>
<dbReference type="CDD" id="cd02801">
    <property type="entry name" value="DUS_like_FMN"/>
    <property type="match status" value="1"/>
</dbReference>
<keyword evidence="2 5" id="KW-0288">FMN</keyword>
<dbReference type="PANTHER" id="PTHR45846:SF1">
    <property type="entry name" value="TRNA-DIHYDROURIDINE(47) SYNTHASE [NAD(P)(+)]-LIKE"/>
    <property type="match status" value="1"/>
</dbReference>
<feature type="binding site" evidence="7">
    <location>
        <position position="139"/>
    </location>
    <ligand>
        <name>FMN</name>
        <dbReference type="ChEBI" id="CHEBI:58210"/>
    </ligand>
</feature>
<evidence type="ECO:0000256" key="4">
    <source>
        <dbReference type="ARBA" id="ARBA00023002"/>
    </source>
</evidence>
<evidence type="ECO:0000313" key="10">
    <source>
        <dbReference type="Proteomes" id="UP000886829"/>
    </source>
</evidence>
<dbReference type="GO" id="GO:0003723">
    <property type="term" value="F:RNA binding"/>
    <property type="evidence" value="ECO:0007669"/>
    <property type="project" value="TreeGrafter"/>
</dbReference>
<comment type="function">
    <text evidence="5">Catalyzes the synthesis of 5,6-dihydrouridine (D), a modified base found in the D-loop of most tRNAs, via the reduction of the C5-C6 double bond in target uridines.</text>
</comment>
<protein>
    <recommendedName>
        <fullName evidence="5">tRNA-dihydrouridine synthase</fullName>
        <ecNumber evidence="5">1.3.1.-</ecNumber>
    </recommendedName>
</protein>
<comment type="similarity">
    <text evidence="5">Belongs to the dus family.</text>
</comment>
<keyword evidence="4 5" id="KW-0560">Oxidoreductase</keyword>
<evidence type="ECO:0000256" key="3">
    <source>
        <dbReference type="ARBA" id="ARBA00022694"/>
    </source>
</evidence>
<evidence type="ECO:0000256" key="5">
    <source>
        <dbReference type="PIRNR" id="PIRNR006621"/>
    </source>
</evidence>
<evidence type="ECO:0000259" key="8">
    <source>
        <dbReference type="Pfam" id="PF01207"/>
    </source>
</evidence>
<organism evidence="9 10">
    <name type="scientific">Candidatus Anaerobiospirillum pullistercoris</name>
    <dbReference type="NCBI Taxonomy" id="2838452"/>
    <lineage>
        <taxon>Bacteria</taxon>
        <taxon>Pseudomonadati</taxon>
        <taxon>Pseudomonadota</taxon>
        <taxon>Gammaproteobacteria</taxon>
        <taxon>Aeromonadales</taxon>
        <taxon>Succinivibrionaceae</taxon>
        <taxon>Anaerobiospirillum</taxon>
    </lineage>
</organism>
<dbReference type="SUPFAM" id="SSF51395">
    <property type="entry name" value="FMN-linked oxidoreductases"/>
    <property type="match status" value="1"/>
</dbReference>
<dbReference type="PANTHER" id="PTHR45846">
    <property type="entry name" value="TRNA-DIHYDROURIDINE(47) SYNTHASE [NAD(P)(+)]-LIKE"/>
    <property type="match status" value="1"/>
</dbReference>
<dbReference type="EC" id="1.3.1.-" evidence="5"/>
<keyword evidence="3 5" id="KW-0819">tRNA processing</keyword>
<feature type="binding site" evidence="7">
    <location>
        <position position="70"/>
    </location>
    <ligand>
        <name>FMN</name>
        <dbReference type="ChEBI" id="CHEBI:58210"/>
    </ligand>
</feature>
<dbReference type="InterPro" id="IPR001269">
    <property type="entry name" value="DUS_fam"/>
</dbReference>
<comment type="caution">
    <text evidence="9">The sequence shown here is derived from an EMBL/GenBank/DDBJ whole genome shotgun (WGS) entry which is preliminary data.</text>
</comment>
<feature type="active site" description="Proton donor" evidence="6">
    <location>
        <position position="100"/>
    </location>
</feature>
<dbReference type="GO" id="GO:0050660">
    <property type="term" value="F:flavin adenine dinucleotide binding"/>
    <property type="evidence" value="ECO:0007669"/>
    <property type="project" value="InterPro"/>
</dbReference>
<evidence type="ECO:0000313" key="9">
    <source>
        <dbReference type="EMBL" id="HIX56487.1"/>
    </source>
</evidence>
<dbReference type="InterPro" id="IPR035587">
    <property type="entry name" value="DUS-like_FMN-bd"/>
</dbReference>
<reference evidence="9" key="2">
    <citation type="submission" date="2021-04" db="EMBL/GenBank/DDBJ databases">
        <authorList>
            <person name="Gilroy R."/>
        </authorList>
    </citation>
    <scope>NUCLEOTIDE SEQUENCE</scope>
    <source>
        <strain evidence="9">USASDec5-558</strain>
    </source>
</reference>
<dbReference type="AlphaFoldDB" id="A0A9D1WCV4"/>
<accession>A0A9D1WCV4</accession>
<evidence type="ECO:0000256" key="6">
    <source>
        <dbReference type="PIRSR" id="PIRSR006621-1"/>
    </source>
</evidence>
<dbReference type="EMBL" id="DXEV01000066">
    <property type="protein sequence ID" value="HIX56487.1"/>
    <property type="molecule type" value="Genomic_DNA"/>
</dbReference>
<keyword evidence="1 5" id="KW-0285">Flavoprotein</keyword>
<evidence type="ECO:0000256" key="7">
    <source>
        <dbReference type="PIRSR" id="PIRSR006621-2"/>
    </source>
</evidence>
<gene>
    <name evidence="9" type="ORF">H9850_03330</name>
</gene>
<dbReference type="Gene3D" id="3.20.20.70">
    <property type="entry name" value="Aldolase class I"/>
    <property type="match status" value="1"/>
</dbReference>
<reference evidence="9" key="1">
    <citation type="journal article" date="2021" name="PeerJ">
        <title>Extensive microbial diversity within the chicken gut microbiome revealed by metagenomics and culture.</title>
        <authorList>
            <person name="Gilroy R."/>
            <person name="Ravi A."/>
            <person name="Getino M."/>
            <person name="Pursley I."/>
            <person name="Horton D.L."/>
            <person name="Alikhan N.F."/>
            <person name="Baker D."/>
            <person name="Gharbi K."/>
            <person name="Hall N."/>
            <person name="Watson M."/>
            <person name="Adriaenssens E.M."/>
            <person name="Foster-Nyarko E."/>
            <person name="Jarju S."/>
            <person name="Secka A."/>
            <person name="Antonio M."/>
            <person name="Oren A."/>
            <person name="Chaudhuri R.R."/>
            <person name="La Ragione R."/>
            <person name="Hildebrand F."/>
            <person name="Pallen M.J."/>
        </authorList>
    </citation>
    <scope>NUCLEOTIDE SEQUENCE</scope>
    <source>
        <strain evidence="9">USASDec5-558</strain>
    </source>
</reference>
<feature type="domain" description="DUS-like FMN-binding" evidence="8">
    <location>
        <begin position="7"/>
        <end position="311"/>
    </location>
</feature>
<dbReference type="Pfam" id="PF01207">
    <property type="entry name" value="Dus"/>
    <property type="match status" value="1"/>
</dbReference>
<keyword evidence="7" id="KW-0547">Nucleotide-binding</keyword>
<dbReference type="PIRSF" id="PIRSF006621">
    <property type="entry name" value="Dus"/>
    <property type="match status" value="1"/>
</dbReference>
<comment type="cofactor">
    <cofactor evidence="5 7">
        <name>FMN</name>
        <dbReference type="ChEBI" id="CHEBI:58210"/>
    </cofactor>
</comment>
<feature type="binding site" evidence="7">
    <location>
        <position position="168"/>
    </location>
    <ligand>
        <name>FMN</name>
        <dbReference type="ChEBI" id="CHEBI:58210"/>
    </ligand>
</feature>
<proteinExistence type="inferred from homology"/>
<name>A0A9D1WCV4_9GAMM</name>